<organism evidence="3 4">
    <name type="scientific">Phlyctema vagabunda</name>
    <dbReference type="NCBI Taxonomy" id="108571"/>
    <lineage>
        <taxon>Eukaryota</taxon>
        <taxon>Fungi</taxon>
        <taxon>Dikarya</taxon>
        <taxon>Ascomycota</taxon>
        <taxon>Pezizomycotina</taxon>
        <taxon>Leotiomycetes</taxon>
        <taxon>Helotiales</taxon>
        <taxon>Dermateaceae</taxon>
        <taxon>Phlyctema</taxon>
    </lineage>
</organism>
<gene>
    <name evidence="3" type="ORF">PVAG01_05664</name>
</gene>
<feature type="transmembrane region" description="Helical" evidence="2">
    <location>
        <begin position="236"/>
        <end position="260"/>
    </location>
</feature>
<feature type="region of interest" description="Disordered" evidence="1">
    <location>
        <begin position="356"/>
        <end position="380"/>
    </location>
</feature>
<feature type="compositionally biased region" description="Low complexity" evidence="1">
    <location>
        <begin position="68"/>
        <end position="77"/>
    </location>
</feature>
<feature type="region of interest" description="Disordered" evidence="1">
    <location>
        <begin position="1"/>
        <end position="81"/>
    </location>
</feature>
<protein>
    <submittedName>
        <fullName evidence="3">Uncharacterized protein</fullName>
    </submittedName>
</protein>
<feature type="transmembrane region" description="Helical" evidence="2">
    <location>
        <begin position="200"/>
        <end position="224"/>
    </location>
</feature>
<keyword evidence="4" id="KW-1185">Reference proteome</keyword>
<dbReference type="EMBL" id="JBFCZG010000004">
    <property type="protein sequence ID" value="KAL3423917.1"/>
    <property type="molecule type" value="Genomic_DNA"/>
</dbReference>
<keyword evidence="2" id="KW-0472">Membrane</keyword>
<comment type="caution">
    <text evidence="3">The sequence shown here is derived from an EMBL/GenBank/DDBJ whole genome shotgun (WGS) entry which is preliminary data.</text>
</comment>
<dbReference type="PANTHER" id="PTHR42069:SF1">
    <property type="entry name" value="MARVEL DOMAIN-CONTAINING PROTEIN"/>
    <property type="match status" value="1"/>
</dbReference>
<evidence type="ECO:0000256" key="2">
    <source>
        <dbReference type="SAM" id="Phobius"/>
    </source>
</evidence>
<dbReference type="PANTHER" id="PTHR42069">
    <property type="entry name" value="HYPHAL ANASTAMOSIS-8 PROTEIN"/>
    <property type="match status" value="1"/>
</dbReference>
<dbReference type="Proteomes" id="UP001629113">
    <property type="component" value="Unassembled WGS sequence"/>
</dbReference>
<feature type="region of interest" description="Disordered" evidence="1">
    <location>
        <begin position="471"/>
        <end position="507"/>
    </location>
</feature>
<evidence type="ECO:0000313" key="3">
    <source>
        <dbReference type="EMBL" id="KAL3423917.1"/>
    </source>
</evidence>
<evidence type="ECO:0000313" key="4">
    <source>
        <dbReference type="Proteomes" id="UP001629113"/>
    </source>
</evidence>
<feature type="compositionally biased region" description="Basic and acidic residues" evidence="1">
    <location>
        <begin position="1"/>
        <end position="19"/>
    </location>
</feature>
<accession>A0ABR4PKP9</accession>
<evidence type="ECO:0000256" key="1">
    <source>
        <dbReference type="SAM" id="MobiDB-lite"/>
    </source>
</evidence>
<proteinExistence type="predicted"/>
<name>A0ABR4PKP9_9HELO</name>
<feature type="compositionally biased region" description="Polar residues" evidence="1">
    <location>
        <begin position="480"/>
        <end position="493"/>
    </location>
</feature>
<keyword evidence="2" id="KW-0812">Transmembrane</keyword>
<keyword evidence="2" id="KW-1133">Transmembrane helix</keyword>
<sequence length="507" mass="55989">MPSNPQDKKRPTALTRERTSSSSSSESSLKIPRTPRFAEATTVYSPIEPNENSRSPFADPPEARSHSQHQMPQSQPSDIGFGYISQAQPVEVPLTPASPLKSAMRVPGTPGRKIDNPLSPTFREEQILEKHEMETEKEQAKDLKVKTRVRVAKIILRGVNFSCSLIVLALVSMTMTIFNATKTLPPRNNLPPWANSTATWPQILVLVVACISLALCLVVFWNYWRGGHHRAEKVAVYYTLFAVGFFIFSIIMWGIAAGILQGSKNGSNNKDIWGWSCVDNKRRELFKEEIDYALVCRMQSWSLLCCIIEVVLETITIAIYCVVFYRYYSKQRLRKSMDVRDRARSDLYLAQLRSQSAPNTPGFGPLSPSFSQHAKSPRFPPSAYTAGPTAEDGLVQPGTRFVDAPKSSSDIPAKPFALQPPPIKIHAATPKAPQNGFRPASPPAERVFVHAPAAPGEQTYAAVPIPGAYASPVNSPPPTQTRFASVGQAFTSEQRIESPPGSPRGFR</sequence>
<feature type="transmembrane region" description="Helical" evidence="2">
    <location>
        <begin position="301"/>
        <end position="328"/>
    </location>
</feature>
<feature type="transmembrane region" description="Helical" evidence="2">
    <location>
        <begin position="154"/>
        <end position="180"/>
    </location>
</feature>
<reference evidence="3 4" key="1">
    <citation type="submission" date="2024-06" db="EMBL/GenBank/DDBJ databases">
        <title>Complete genome of Phlyctema vagabunda strain 19-DSS-EL-015.</title>
        <authorList>
            <person name="Fiorenzani C."/>
        </authorList>
    </citation>
    <scope>NUCLEOTIDE SEQUENCE [LARGE SCALE GENOMIC DNA]</scope>
    <source>
        <strain evidence="3 4">19-DSS-EL-015</strain>
    </source>
</reference>
<feature type="region of interest" description="Disordered" evidence="1">
    <location>
        <begin position="98"/>
        <end position="118"/>
    </location>
</feature>